<name>A0A7T5RJJ8_9BACT</name>
<protein>
    <submittedName>
        <fullName evidence="2">Phage holin family protein</fullName>
    </submittedName>
</protein>
<dbReference type="Proteomes" id="UP000595618">
    <property type="component" value="Chromosome"/>
</dbReference>
<sequence length="111" mass="12292">MGFIYKLVAKVILNAVALYIVGRYFQNFQLGGGIETLIVAALVLAALNTFLRPILKLVSTPLLWVTFGLFNLVLNMALLWIADSLLTQLAINDLTTLFWTSILIALANSFF</sequence>
<gene>
    <name evidence="2" type="ORF">HYW89_00150</name>
</gene>
<dbReference type="PANTHER" id="PTHR37309:SF1">
    <property type="entry name" value="SLR0284 PROTEIN"/>
    <property type="match status" value="1"/>
</dbReference>
<dbReference type="InterPro" id="IPR007165">
    <property type="entry name" value="Phage_holin_4_2"/>
</dbReference>
<evidence type="ECO:0000313" key="2">
    <source>
        <dbReference type="EMBL" id="QQG45341.1"/>
    </source>
</evidence>
<dbReference type="AlphaFoldDB" id="A0A7T5RJJ8"/>
<evidence type="ECO:0000256" key="1">
    <source>
        <dbReference type="SAM" id="Phobius"/>
    </source>
</evidence>
<feature type="transmembrane region" description="Helical" evidence="1">
    <location>
        <begin position="7"/>
        <end position="25"/>
    </location>
</feature>
<evidence type="ECO:0000313" key="3">
    <source>
        <dbReference type="Proteomes" id="UP000595618"/>
    </source>
</evidence>
<keyword evidence="1" id="KW-0472">Membrane</keyword>
<keyword evidence="1" id="KW-1133">Transmembrane helix</keyword>
<dbReference type="EMBL" id="CP066690">
    <property type="protein sequence ID" value="QQG45341.1"/>
    <property type="molecule type" value="Genomic_DNA"/>
</dbReference>
<feature type="transmembrane region" description="Helical" evidence="1">
    <location>
        <begin position="62"/>
        <end position="82"/>
    </location>
</feature>
<reference evidence="2 3" key="1">
    <citation type="submission" date="2020-07" db="EMBL/GenBank/DDBJ databases">
        <title>Huge and variable diversity of episymbiotic CPR bacteria and DPANN archaea in groundwater ecosystems.</title>
        <authorList>
            <person name="He C.Y."/>
            <person name="Keren R."/>
            <person name="Whittaker M."/>
            <person name="Farag I.F."/>
            <person name="Doudna J."/>
            <person name="Cate J.H.D."/>
            <person name="Banfield J.F."/>
        </authorList>
    </citation>
    <scope>NUCLEOTIDE SEQUENCE [LARGE SCALE GENOMIC DNA]</scope>
    <source>
        <strain evidence="2">NC_groundwater_541_Ag_S-0.1um_46_50</strain>
    </source>
</reference>
<dbReference type="PANTHER" id="PTHR37309">
    <property type="entry name" value="SLR0284 PROTEIN"/>
    <property type="match status" value="1"/>
</dbReference>
<feature type="transmembrane region" description="Helical" evidence="1">
    <location>
        <begin position="37"/>
        <end position="55"/>
    </location>
</feature>
<keyword evidence="1" id="KW-0812">Transmembrane</keyword>
<feature type="transmembrane region" description="Helical" evidence="1">
    <location>
        <begin position="94"/>
        <end position="110"/>
    </location>
</feature>
<organism evidence="2 3">
    <name type="scientific">Candidatus Sungiibacteriota bacterium</name>
    <dbReference type="NCBI Taxonomy" id="2750080"/>
    <lineage>
        <taxon>Bacteria</taxon>
        <taxon>Candidatus Sungiibacteriota</taxon>
    </lineage>
</organism>
<dbReference type="Pfam" id="PF04020">
    <property type="entry name" value="Phage_holin_4_2"/>
    <property type="match status" value="1"/>
</dbReference>
<proteinExistence type="predicted"/>
<accession>A0A7T5RJJ8</accession>